<feature type="region of interest" description="Disordered" evidence="1">
    <location>
        <begin position="119"/>
        <end position="138"/>
    </location>
</feature>
<evidence type="ECO:0000313" key="3">
    <source>
        <dbReference type="Proteomes" id="UP000000714"/>
    </source>
</evidence>
<accession>A6MAG7</accession>
<reference evidence="2 3" key="1">
    <citation type="journal article" date="2007" name="Virology">
        <title>KSY1, a lactococcal phage with a T7-like transcription.</title>
        <authorList>
            <person name="Chopin A."/>
            <person name="Deveau H."/>
            <person name="Ehrlich S.D."/>
            <person name="Moineau S."/>
            <person name="Chopin M.C."/>
        </authorList>
    </citation>
    <scope>NUCLEOTIDE SEQUENCE</scope>
</reference>
<name>A6MAG7_9CAUD</name>
<dbReference type="EMBL" id="DQ535032">
    <property type="protein sequence ID" value="ABG21645.1"/>
    <property type="molecule type" value="Genomic_DNA"/>
</dbReference>
<dbReference type="GeneID" id="5601970"/>
<keyword evidence="3" id="KW-1185">Reference proteome</keyword>
<sequence length="170" mass="19121">MINFKELVKERDAAKLRIDEINNRIDTIRYNEAIVPHDLNQELISTEEYHKQLILRIGRSLTEEDIAVPVTVVNLGPEDFSVFLKEVNEEEVEKLKQETTLAPFNSADILQAIAGVEVSEESSEDDEEQCGCKDCTSEDDDNAEDILDTIVKAFLLKGAINAIEAKKEGK</sequence>
<dbReference type="KEGG" id="vg:5601970"/>
<dbReference type="Proteomes" id="UP000000714">
    <property type="component" value="Segment"/>
</dbReference>
<gene>
    <name evidence="2" type="ORF">KSY1p102</name>
</gene>
<feature type="compositionally biased region" description="Acidic residues" evidence="1">
    <location>
        <begin position="119"/>
        <end position="129"/>
    </location>
</feature>
<evidence type="ECO:0000256" key="1">
    <source>
        <dbReference type="SAM" id="MobiDB-lite"/>
    </source>
</evidence>
<protein>
    <submittedName>
        <fullName evidence="2">Gp102</fullName>
    </submittedName>
</protein>
<dbReference type="RefSeq" id="YP_001469101.1">
    <property type="nucleotide sequence ID" value="NC_009817.1"/>
</dbReference>
<organism evidence="2 3">
    <name type="scientific">Lactococcus phage KSY1</name>
    <dbReference type="NCBI Taxonomy" id="2913972"/>
    <lineage>
        <taxon>Viruses</taxon>
        <taxon>Duplodnaviria</taxon>
        <taxon>Heunggongvirae</taxon>
        <taxon>Uroviricota</taxon>
        <taxon>Caudoviricetes</taxon>
        <taxon>Chopinvirus</taxon>
        <taxon>Chopinvirus KSY1</taxon>
    </lineage>
</organism>
<proteinExistence type="predicted"/>
<evidence type="ECO:0000313" key="2">
    <source>
        <dbReference type="EMBL" id="ABG21645.1"/>
    </source>
</evidence>